<feature type="compositionally biased region" description="Polar residues" evidence="1">
    <location>
        <begin position="1224"/>
        <end position="1238"/>
    </location>
</feature>
<feature type="compositionally biased region" description="Polar residues" evidence="1">
    <location>
        <begin position="270"/>
        <end position="293"/>
    </location>
</feature>
<feature type="compositionally biased region" description="Low complexity" evidence="1">
    <location>
        <begin position="47"/>
        <end position="60"/>
    </location>
</feature>
<proteinExistence type="predicted"/>
<feature type="region of interest" description="Disordered" evidence="1">
    <location>
        <begin position="1"/>
        <end position="102"/>
    </location>
</feature>
<gene>
    <name evidence="2" type="ORF">UTRI_00519</name>
</gene>
<feature type="compositionally biased region" description="Basic and acidic residues" evidence="1">
    <location>
        <begin position="87"/>
        <end position="100"/>
    </location>
</feature>
<feature type="compositionally biased region" description="Basic and acidic residues" evidence="1">
    <location>
        <begin position="65"/>
        <end position="77"/>
    </location>
</feature>
<evidence type="ECO:0000313" key="2">
    <source>
        <dbReference type="EMBL" id="SPO21042.1"/>
    </source>
</evidence>
<reference evidence="2 3" key="1">
    <citation type="submission" date="2018-03" db="EMBL/GenBank/DDBJ databases">
        <authorList>
            <person name="Guldener U."/>
        </authorList>
    </citation>
    <scope>NUCLEOTIDE SEQUENCE [LARGE SCALE GENOMIC DNA]</scope>
    <source>
        <strain evidence="2 3">NBRC100155</strain>
    </source>
</reference>
<feature type="compositionally biased region" description="Polar residues" evidence="1">
    <location>
        <begin position="304"/>
        <end position="317"/>
    </location>
</feature>
<feature type="compositionally biased region" description="Acidic residues" evidence="1">
    <location>
        <begin position="175"/>
        <end position="186"/>
    </location>
</feature>
<feature type="compositionally biased region" description="Polar residues" evidence="1">
    <location>
        <begin position="1053"/>
        <end position="1065"/>
    </location>
</feature>
<feature type="compositionally biased region" description="Low complexity" evidence="1">
    <location>
        <begin position="350"/>
        <end position="362"/>
    </location>
</feature>
<feature type="compositionally biased region" description="Basic and acidic residues" evidence="1">
    <location>
        <begin position="934"/>
        <end position="944"/>
    </location>
</feature>
<dbReference type="OrthoDB" id="2551855at2759"/>
<feature type="region of interest" description="Disordered" evidence="1">
    <location>
        <begin position="921"/>
        <end position="1366"/>
    </location>
</feature>
<feature type="compositionally biased region" description="Polar residues" evidence="1">
    <location>
        <begin position="1"/>
        <end position="33"/>
    </location>
</feature>
<feature type="compositionally biased region" description="Low complexity" evidence="1">
    <location>
        <begin position="1014"/>
        <end position="1025"/>
    </location>
</feature>
<feature type="compositionally biased region" description="Low complexity" evidence="1">
    <location>
        <begin position="1080"/>
        <end position="1099"/>
    </location>
</feature>
<feature type="region of interest" description="Disordered" evidence="1">
    <location>
        <begin position="847"/>
        <end position="871"/>
    </location>
</feature>
<evidence type="ECO:0000313" key="3">
    <source>
        <dbReference type="Proteomes" id="UP000324022"/>
    </source>
</evidence>
<evidence type="ECO:0000256" key="1">
    <source>
        <dbReference type="SAM" id="MobiDB-lite"/>
    </source>
</evidence>
<dbReference type="EMBL" id="OOIN01000002">
    <property type="protein sequence ID" value="SPO21042.1"/>
    <property type="molecule type" value="Genomic_DNA"/>
</dbReference>
<feature type="region of interest" description="Disordered" evidence="1">
    <location>
        <begin position="225"/>
        <end position="440"/>
    </location>
</feature>
<dbReference type="Proteomes" id="UP000324022">
    <property type="component" value="Unassembled WGS sequence"/>
</dbReference>
<accession>A0A5C3DS98</accession>
<sequence length="1366" mass="148604">MPLYTASSPPIMTNAHASSSRVVHRTSNTSVGQSLADLYNSRHAQESAGPSSKRGGSSSSLADLYNKRHDNERRREQTSSSSLADVYNKRHDEEGRKEKLTSSTSLADLYNRRYDDELQLSGEDDDVQEIIPTVQHQVRTGTSAIVQAKRSQRAVSLEISDDETPEPQSTHASDLDELEEEEDNFDVDSTPLRDDQHQNPSRSLSIASLSDRPEVVYVHRQSIPRRGALGASATRLTRESDDEADLQATPEPELPSGSANSDPALARPHASSSKLMIHSTSDSLGSKSGTSTPPIAPHHRKGTSAPQALLGSTQGSTQDEESMNSLLRFDSEHQETADGQQSDRVMTGPSDDIVFISDSSFDQPPRSATPPQQRSQSPNLQPSSTRSNSEPWSSTEGDALVVLPSAAQPMREKLAEQTDSRSASESRSSPELHHTSPLAGGLHSELEQGAVSDGDPDTPIITDARIKDVRAVESSAGATPGDASDSDAQRIRYPRRARNVTDYNVKRAFERYEQEQSLEAHPAASVAIGIAPAVKRKKTLLPEEIAPPEFLDALRTLGSNKAASVEGPHASFTEFLVAKAKTDSGVAAASASAIPLTRSHESRRILTEDEAQTIPQLHFGPTSFLNITVNTEDRGSLYQLKPRTRRWLGLSGPGPLQLTEDNAEEEPVTPPRVNNRTPLNLKLKDLITSHLDEESHTASSLRRAFGLHEGDGAGLIGRPRTSETLESAARHLRLGRAYKQPLPDTLRVFADMEHAESVRLEEYIPEIQRMAEEAKAREQGRILVEVQNNEWIHTQFDSAGRKRFVKVRPFMGGEMRIYFDLRQSSPVLPEQDSQGFEVVKIVSPRKSPFGSRRASAPSARGESDVEEMEEDVFQTGPVQAAGSGDAARSSDILQHNIPPARQEALAPQAWENVSRTEIQPAMTRRIEPQASPKKVIEPQARVEKPLPPPPPAPKAAELQPAPSKLKPAAAISTASSSSSNPRYAASTCASSKSKASVAKGQRDIRAFFGNQLDSSEPLPKPSSKPAFVAAPGPKPSRRHIPSSAKVQGKKKALSSNFKVWSSPSCTPDPEMQVIVDLTRSSSASESFASGPVTASSSSSGGDGKRRRDRSVSPTSKKREEVANGEPQKKKKTVGLGGGTMDAFLQANARRREVLRRRRSEEAQARAKEEKHASTSSQHQQNASESGGSSFVAVEIPAMSRVGATSVKRKRIEPKSITSRHRDQQASSSSETSNHTVHLQMSPPLFASPSPPKKAKPSSSSAAGGRRGGGDGGSIQLPNPTPSPSRGGWAGISGWYTNTRDAFSPTPIDDHHRTKSKLGDKVKRKNDKRDKVRDKEKQRATRSDRERAKDNRQAKNWLLVSSQRRQK</sequence>
<feature type="compositionally biased region" description="Polar residues" evidence="1">
    <location>
        <begin position="369"/>
        <end position="396"/>
    </location>
</feature>
<feature type="compositionally biased region" description="Basic and acidic residues" evidence="1">
    <location>
        <begin position="410"/>
        <end position="434"/>
    </location>
</feature>
<feature type="compositionally biased region" description="Basic and acidic residues" evidence="1">
    <location>
        <begin position="1158"/>
        <end position="1172"/>
    </location>
</feature>
<name>A0A5C3DS98_9BASI</name>
<protein>
    <submittedName>
        <fullName evidence="2">Uncharacterized protein</fullName>
    </submittedName>
</protein>
<feature type="compositionally biased region" description="Basic and acidic residues" evidence="1">
    <location>
        <begin position="1307"/>
        <end position="1352"/>
    </location>
</feature>
<feature type="compositionally biased region" description="Polar residues" evidence="1">
    <location>
        <begin position="198"/>
        <end position="208"/>
    </location>
</feature>
<keyword evidence="3" id="KW-1185">Reference proteome</keyword>
<feature type="compositionally biased region" description="Polar residues" evidence="1">
    <location>
        <begin position="1173"/>
        <end position="1188"/>
    </location>
</feature>
<organism evidence="2 3">
    <name type="scientific">Ustilago trichophora</name>
    <dbReference type="NCBI Taxonomy" id="86804"/>
    <lineage>
        <taxon>Eukaryota</taxon>
        <taxon>Fungi</taxon>
        <taxon>Dikarya</taxon>
        <taxon>Basidiomycota</taxon>
        <taxon>Ustilaginomycotina</taxon>
        <taxon>Ustilaginomycetes</taxon>
        <taxon>Ustilaginales</taxon>
        <taxon>Ustilaginaceae</taxon>
        <taxon>Ustilago</taxon>
    </lineage>
</organism>
<feature type="region of interest" description="Disordered" evidence="1">
    <location>
        <begin position="151"/>
        <end position="212"/>
    </location>
</feature>
<feature type="compositionally biased region" description="Low complexity" evidence="1">
    <location>
        <begin position="954"/>
        <end position="999"/>
    </location>
</feature>
<feature type="region of interest" description="Disordered" evidence="1">
    <location>
        <begin position="447"/>
        <end position="466"/>
    </location>
</feature>
<feature type="region of interest" description="Disordered" evidence="1">
    <location>
        <begin position="651"/>
        <end position="677"/>
    </location>
</feature>
<feature type="region of interest" description="Disordered" evidence="1">
    <location>
        <begin position="471"/>
        <end position="491"/>
    </location>
</feature>